<dbReference type="InterPro" id="IPR036917">
    <property type="entry name" value="Orange_carotenoid-bd_N_sf"/>
</dbReference>
<gene>
    <name evidence="3" type="ORF">KME25_25600</name>
</gene>
<keyword evidence="1" id="KW-0472">Membrane</keyword>
<dbReference type="EMBL" id="JAHHIF010000048">
    <property type="protein sequence ID" value="MBW4547791.1"/>
    <property type="molecule type" value="Genomic_DNA"/>
</dbReference>
<evidence type="ECO:0000259" key="2">
    <source>
        <dbReference type="PROSITE" id="PS51773"/>
    </source>
</evidence>
<dbReference type="Proteomes" id="UP000753908">
    <property type="component" value="Unassembled WGS sequence"/>
</dbReference>
<feature type="domain" description="OCP N-terminal" evidence="2">
    <location>
        <begin position="6"/>
        <end position="153"/>
    </location>
</feature>
<organism evidence="3 4">
    <name type="scientific">Symplocastrum torsivum CPER-KK1</name>
    <dbReference type="NCBI Taxonomy" id="450513"/>
    <lineage>
        <taxon>Bacteria</taxon>
        <taxon>Bacillati</taxon>
        <taxon>Cyanobacteriota</taxon>
        <taxon>Cyanophyceae</taxon>
        <taxon>Oscillatoriophycideae</taxon>
        <taxon>Oscillatoriales</taxon>
        <taxon>Microcoleaceae</taxon>
        <taxon>Symplocastrum</taxon>
    </lineage>
</organism>
<evidence type="ECO:0000256" key="1">
    <source>
        <dbReference type="PROSITE-ProRule" id="PRU01109"/>
    </source>
</evidence>
<proteinExistence type="inferred from homology"/>
<sequence length="153" mass="17104">MTFATDDITKQTLESFKRFDVDTQLAILWFGYLDIKDQLDPANATSAQTTAEAVFDQIQALSPEEQLQAQRDIASCADTQISHTYSSLSSSGKLDVWLRLAQGMEKGTVIQVPSDYQLPTETQEFTNSVKQLDFEQRINFMRSAVIAMGANPQ</sequence>
<dbReference type="SUPFAM" id="SSF81930">
    <property type="entry name" value="Orange carotenoid protein, N-terminal domain"/>
    <property type="match status" value="1"/>
</dbReference>
<comment type="caution">
    <text evidence="3">The sequence shown here is derived from an EMBL/GenBank/DDBJ whole genome shotgun (WGS) entry which is preliminary data.</text>
</comment>
<protein>
    <submittedName>
        <fullName evidence="3">Orange carotenoid protein</fullName>
    </submittedName>
</protein>
<dbReference type="PROSITE" id="PS51773">
    <property type="entry name" value="OCP_N"/>
    <property type="match status" value="1"/>
</dbReference>
<reference evidence="3" key="2">
    <citation type="journal article" date="2022" name="Microbiol. Resour. Announc.">
        <title>Metagenome Sequencing to Explore Phylogenomics of Terrestrial Cyanobacteria.</title>
        <authorList>
            <person name="Ward R.D."/>
            <person name="Stajich J.E."/>
            <person name="Johansen J.R."/>
            <person name="Huntemann M."/>
            <person name="Clum A."/>
            <person name="Foster B."/>
            <person name="Foster B."/>
            <person name="Roux S."/>
            <person name="Palaniappan K."/>
            <person name="Varghese N."/>
            <person name="Mukherjee S."/>
            <person name="Reddy T.B.K."/>
            <person name="Daum C."/>
            <person name="Copeland A."/>
            <person name="Chen I.A."/>
            <person name="Ivanova N.N."/>
            <person name="Kyrpides N.C."/>
            <person name="Shapiro N."/>
            <person name="Eloe-Fadrosh E.A."/>
            <person name="Pietrasiak N."/>
        </authorList>
    </citation>
    <scope>NUCLEOTIDE SEQUENCE</scope>
    <source>
        <strain evidence="3">CPER-KK1</strain>
    </source>
</reference>
<keyword evidence="1" id="KW-0605">Phycobilisome</keyword>
<name>A0A951PQ86_9CYAN</name>
<evidence type="ECO:0000313" key="4">
    <source>
        <dbReference type="Proteomes" id="UP000753908"/>
    </source>
</evidence>
<dbReference type="Pfam" id="PF09150">
    <property type="entry name" value="Carot_N"/>
    <property type="match status" value="1"/>
</dbReference>
<dbReference type="Gene3D" id="1.10.2090.10">
    <property type="entry name" value="Orange carotenoid-binding protein, N-terminal domain"/>
    <property type="match status" value="1"/>
</dbReference>
<keyword evidence="1" id="KW-0157">Chromophore</keyword>
<keyword evidence="1" id="KW-0042">Antenna complex</keyword>
<reference evidence="3" key="1">
    <citation type="submission" date="2021-05" db="EMBL/GenBank/DDBJ databases">
        <authorList>
            <person name="Pietrasiak N."/>
            <person name="Ward R."/>
            <person name="Stajich J.E."/>
            <person name="Kurbessoian T."/>
        </authorList>
    </citation>
    <scope>NUCLEOTIDE SEQUENCE</scope>
    <source>
        <strain evidence="3">CPER-KK1</strain>
    </source>
</reference>
<dbReference type="InterPro" id="IPR015233">
    <property type="entry name" value="Orange_carotenoid-bd_N"/>
</dbReference>
<evidence type="ECO:0000313" key="3">
    <source>
        <dbReference type="EMBL" id="MBW4547791.1"/>
    </source>
</evidence>
<accession>A0A951PQ86</accession>
<dbReference type="GO" id="GO:0016037">
    <property type="term" value="P:light absorption"/>
    <property type="evidence" value="ECO:0007669"/>
    <property type="project" value="UniProtKB-UniRule"/>
</dbReference>
<keyword evidence="1" id="KW-0793">Thylakoid</keyword>
<dbReference type="AlphaFoldDB" id="A0A951PQ86"/>
<dbReference type="GO" id="GO:0031404">
    <property type="term" value="F:chloride ion binding"/>
    <property type="evidence" value="ECO:0007669"/>
    <property type="project" value="InterPro"/>
</dbReference>
<dbReference type="GO" id="GO:0030089">
    <property type="term" value="C:phycobilisome"/>
    <property type="evidence" value="ECO:0007669"/>
    <property type="project" value="UniProtKB-UniRule"/>
</dbReference>
<comment type="similarity">
    <text evidence="1">Belongs to the orange carotenoid-binding protein family.</text>
</comment>